<keyword evidence="6 11" id="KW-1133">Transmembrane helix</keyword>
<evidence type="ECO:0000256" key="2">
    <source>
        <dbReference type="ARBA" id="ARBA00010569"/>
    </source>
</evidence>
<keyword evidence="8 11" id="KW-0472">Membrane</keyword>
<evidence type="ECO:0000256" key="5">
    <source>
        <dbReference type="ARBA" id="ARBA00022968"/>
    </source>
</evidence>
<keyword evidence="10" id="KW-0325">Glycoprotein</keyword>
<evidence type="ECO:0000313" key="12">
    <source>
        <dbReference type="Proteomes" id="UP000695000"/>
    </source>
</evidence>
<dbReference type="PANTHER" id="PTHR12129">
    <property type="entry name" value="HEPARAN SULFATE 2-O-SULFOTRANSFERASE"/>
    <property type="match status" value="1"/>
</dbReference>
<dbReference type="Gene3D" id="3.40.50.300">
    <property type="entry name" value="P-loop containing nucleotide triphosphate hydrolases"/>
    <property type="match status" value="1"/>
</dbReference>
<dbReference type="RefSeq" id="XP_017775815.1">
    <property type="nucleotide sequence ID" value="XM_017920326.1"/>
</dbReference>
<organism evidence="12 13">
    <name type="scientific">Nicrophorus vespilloides</name>
    <name type="common">Boreal carrion beetle</name>
    <dbReference type="NCBI Taxonomy" id="110193"/>
    <lineage>
        <taxon>Eukaryota</taxon>
        <taxon>Metazoa</taxon>
        <taxon>Ecdysozoa</taxon>
        <taxon>Arthropoda</taxon>
        <taxon>Hexapoda</taxon>
        <taxon>Insecta</taxon>
        <taxon>Pterygota</taxon>
        <taxon>Neoptera</taxon>
        <taxon>Endopterygota</taxon>
        <taxon>Coleoptera</taxon>
        <taxon>Polyphaga</taxon>
        <taxon>Staphyliniformia</taxon>
        <taxon>Silphidae</taxon>
        <taxon>Nicrophorinae</taxon>
        <taxon>Nicrophorus</taxon>
    </lineage>
</organism>
<feature type="transmembrane region" description="Helical" evidence="11">
    <location>
        <begin position="6"/>
        <end position="25"/>
    </location>
</feature>
<dbReference type="InterPro" id="IPR027417">
    <property type="entry name" value="P-loop_NTPase"/>
</dbReference>
<keyword evidence="5" id="KW-0735">Signal-anchor</keyword>
<keyword evidence="3" id="KW-0808">Transferase</keyword>
<evidence type="ECO:0000256" key="10">
    <source>
        <dbReference type="ARBA" id="ARBA00023180"/>
    </source>
</evidence>
<evidence type="ECO:0000256" key="6">
    <source>
        <dbReference type="ARBA" id="ARBA00022989"/>
    </source>
</evidence>
<evidence type="ECO:0000256" key="4">
    <source>
        <dbReference type="ARBA" id="ARBA00022692"/>
    </source>
</evidence>
<protein>
    <submittedName>
        <fullName evidence="13">Heparin sulfate O-sulfotransferase-like</fullName>
    </submittedName>
</protein>
<dbReference type="InterPro" id="IPR007734">
    <property type="entry name" value="Heparan_SO4_2-O-STrfase"/>
</dbReference>
<evidence type="ECO:0000256" key="9">
    <source>
        <dbReference type="ARBA" id="ARBA00023157"/>
    </source>
</evidence>
<keyword evidence="7" id="KW-0333">Golgi apparatus</keyword>
<gene>
    <name evidence="13" type="primary">LOC108562118</name>
</gene>
<comment type="similarity">
    <text evidence="2">Belongs to the sulfotransferase 3 family.</text>
</comment>
<dbReference type="InterPro" id="IPR005331">
    <property type="entry name" value="Sulfotransferase"/>
</dbReference>
<evidence type="ECO:0000256" key="1">
    <source>
        <dbReference type="ARBA" id="ARBA00004323"/>
    </source>
</evidence>
<dbReference type="Proteomes" id="UP000695000">
    <property type="component" value="Unplaced"/>
</dbReference>
<evidence type="ECO:0000256" key="7">
    <source>
        <dbReference type="ARBA" id="ARBA00023034"/>
    </source>
</evidence>
<evidence type="ECO:0000313" key="13">
    <source>
        <dbReference type="RefSeq" id="XP_017775815.1"/>
    </source>
</evidence>
<proteinExistence type="inferred from homology"/>
<evidence type="ECO:0000256" key="8">
    <source>
        <dbReference type="ARBA" id="ARBA00023136"/>
    </source>
</evidence>
<evidence type="ECO:0000256" key="11">
    <source>
        <dbReference type="SAM" id="Phobius"/>
    </source>
</evidence>
<dbReference type="GeneID" id="108562118"/>
<evidence type="ECO:0000256" key="3">
    <source>
        <dbReference type="ARBA" id="ARBA00022679"/>
    </source>
</evidence>
<name>A0ABM1MML5_NICVS</name>
<sequence length="323" mass="38235">MRDFRLGWLCIFVILVLISMYIHNLSRKIDELVLKSNEKLQSPKTDISINDDVVVVYNRVPKTGSTSFVGVAYDLCKKNKFRVLHVNISSNNHVLSLPNQIKLAENITSWSKMKPALYHGHFAFLDFSKFGYKQPLYINIIRKPLDRLVSYYYFLRYGDNYRPYLSRRKHGDTMTFDECVSKEQPDCNPNNMWLQIPFFCGHAANCWKPGNKWALAEAKKNLINNYLLVGVTEELDDFIYLLEETIPRIFHGAKDYFLNSNNSHLRRTVQKLNPSEETVKKIQNHEVWKMENDLYQFTLEQFHFVKKHADKMQRFMYEKVRPK</sequence>
<comment type="subcellular location">
    <subcellularLocation>
        <location evidence="1">Golgi apparatus membrane</location>
        <topology evidence="1">Single-pass type II membrane protein</topology>
    </subcellularLocation>
</comment>
<dbReference type="SUPFAM" id="SSF52540">
    <property type="entry name" value="P-loop containing nucleoside triphosphate hydrolases"/>
    <property type="match status" value="1"/>
</dbReference>
<keyword evidence="9" id="KW-1015">Disulfide bond</keyword>
<accession>A0ABM1MML5</accession>
<dbReference type="PANTHER" id="PTHR12129:SF17">
    <property type="entry name" value="HEPARAN SULFATE 2-O-SULFOTRANSFERASE 1"/>
    <property type="match status" value="1"/>
</dbReference>
<keyword evidence="4 11" id="KW-0812">Transmembrane</keyword>
<reference evidence="13" key="1">
    <citation type="submission" date="2025-08" db="UniProtKB">
        <authorList>
            <consortium name="RefSeq"/>
        </authorList>
    </citation>
    <scope>IDENTIFICATION</scope>
    <source>
        <tissue evidence="13">Whole Larva</tissue>
    </source>
</reference>
<keyword evidence="12" id="KW-1185">Reference proteome</keyword>
<dbReference type="Pfam" id="PF03567">
    <property type="entry name" value="Sulfotransfer_2"/>
    <property type="match status" value="1"/>
</dbReference>